<comment type="caution">
    <text evidence="2">The sequence shown here is derived from an EMBL/GenBank/DDBJ whole genome shotgun (WGS) entry which is preliminary data.</text>
</comment>
<sequence length="373" mass="41341">MTRISTPANDIKSRRVRAMHIDDIPAVRTLFQRVFRPHSKSCNKTFDQYFQKFFFESPYYDPAIGSVVHEDEHGEIDSAISVLPIPYRVNGQSIMGRLLCAFMMKPEMSPRGAAELTLTLRPSEKILNFTDSAAPVSLKHSEAIGGITLGTHGLGWTRIFRAASYVASYVAERRPILGGWATSSVGRMLNPLFPIPAIMRAAKPRANVKEIAQDEAISLVPGYLQSYLAHPAWTESDINWLFLMASDNQAAGTLRFCAINDRTGSPSGFFCYYVRSNGIAEVLNILAKAGMEKHAVDAMLLHLQDEGHVAAQGRVDPRYLNALSQQSIMFFRLKANVCVATANADMLNAVQRNDIFIGGLAGESWSRLSTDFY</sequence>
<dbReference type="Proteomes" id="UP000642265">
    <property type="component" value="Unassembled WGS sequence"/>
</dbReference>
<protein>
    <recommendedName>
        <fullName evidence="5">GNAT family N-acetyltransferase</fullName>
    </recommendedName>
</protein>
<reference evidence="2" key="2">
    <citation type="submission" date="2020-09" db="EMBL/GenBank/DDBJ databases">
        <authorList>
            <person name="Dalcin Martins P."/>
        </authorList>
    </citation>
    <scope>NUCLEOTIDE SEQUENCE</scope>
    <source>
        <strain evidence="2">MAG47</strain>
    </source>
</reference>
<evidence type="ECO:0000313" key="2">
    <source>
        <dbReference type="EMBL" id="MBE0561345.1"/>
    </source>
</evidence>
<dbReference type="RefSeq" id="WP_010658207.1">
    <property type="nucleotide sequence ID" value="NZ_CP044970.1"/>
</dbReference>
<dbReference type="EMBL" id="JACZKO010000033">
    <property type="protein sequence ID" value="MBE0561345.1"/>
    <property type="molecule type" value="Genomic_DNA"/>
</dbReference>
<dbReference type="Proteomes" id="UP000441102">
    <property type="component" value="Unassembled WGS sequence"/>
</dbReference>
<reference evidence="1 3" key="1">
    <citation type="submission" date="2019-09" db="EMBL/GenBank/DDBJ databases">
        <title>Taxonomic organization of the family Brucellaceae based on a phylogenomic approach.</title>
        <authorList>
            <person name="Leclercq S."/>
            <person name="Cloeckaert A."/>
            <person name="Zygmunt M.S."/>
        </authorList>
    </citation>
    <scope>NUCLEOTIDE SEQUENCE [LARGE SCALE GENOMIC DNA]</scope>
    <source>
        <strain evidence="1 3">CCUG 34461</strain>
    </source>
</reference>
<evidence type="ECO:0000313" key="4">
    <source>
        <dbReference type="Proteomes" id="UP000642265"/>
    </source>
</evidence>
<reference evidence="2" key="3">
    <citation type="submission" date="2020-10" db="EMBL/GenBank/DDBJ databases">
        <title>Enrichment of novel Verrucomicrobia, Bacteroidetes and Krumholzibacteria in an oxygen-limited, methane- and iron-fed bioreactor inoculated with Bothnian Sea sediments.</title>
        <authorList>
            <person name="Martins P.D."/>
            <person name="de Jong A."/>
            <person name="Lenstra W.K."/>
            <person name="van Helmond N.A.G.M."/>
            <person name="Slomp C.P."/>
            <person name="Jetten M.S.M."/>
            <person name="Welte C.U."/>
            <person name="Rasigraf O."/>
        </authorList>
    </citation>
    <scope>NUCLEOTIDE SEQUENCE</scope>
    <source>
        <strain evidence="2">MAG47</strain>
    </source>
</reference>
<dbReference type="SUPFAM" id="SSF55729">
    <property type="entry name" value="Acyl-CoA N-acyltransferases (Nat)"/>
    <property type="match status" value="1"/>
</dbReference>
<proteinExistence type="predicted"/>
<evidence type="ECO:0000313" key="3">
    <source>
        <dbReference type="Proteomes" id="UP000441102"/>
    </source>
</evidence>
<gene>
    <name evidence="1" type="ORF">F9L06_08930</name>
    <name evidence="2" type="ORF">IH622_11140</name>
</gene>
<evidence type="ECO:0008006" key="5">
    <source>
        <dbReference type="Google" id="ProtNLM"/>
    </source>
</evidence>
<organism evidence="2 4">
    <name type="scientific">Brucella anthropi</name>
    <name type="common">Ochrobactrum anthropi</name>
    <dbReference type="NCBI Taxonomy" id="529"/>
    <lineage>
        <taxon>Bacteria</taxon>
        <taxon>Pseudomonadati</taxon>
        <taxon>Pseudomonadota</taxon>
        <taxon>Alphaproteobacteria</taxon>
        <taxon>Hyphomicrobiales</taxon>
        <taxon>Brucellaceae</taxon>
        <taxon>Brucella/Ochrobactrum group</taxon>
        <taxon>Brucella</taxon>
    </lineage>
</organism>
<evidence type="ECO:0000313" key="1">
    <source>
        <dbReference type="EMBL" id="KAB2801782.1"/>
    </source>
</evidence>
<dbReference type="EMBL" id="WBWX01000002">
    <property type="protein sequence ID" value="KAB2801782.1"/>
    <property type="molecule type" value="Genomic_DNA"/>
</dbReference>
<dbReference type="InterPro" id="IPR016181">
    <property type="entry name" value="Acyl_CoA_acyltransferase"/>
</dbReference>
<name>A0A011UM35_BRUAN</name>
<accession>A0A011UM35</accession>
<dbReference type="AlphaFoldDB" id="A0A011UM35"/>